<feature type="binding site" evidence="1">
    <location>
        <position position="115"/>
    </location>
    <ligand>
        <name>S-adenosyl-L-methionine</name>
        <dbReference type="ChEBI" id="CHEBI:59789"/>
    </ligand>
</feature>
<dbReference type="STRING" id="1123069.ruthe_01481"/>
<dbReference type="GO" id="GO:0070475">
    <property type="term" value="P:rRNA base methylation"/>
    <property type="evidence" value="ECO:0007669"/>
    <property type="project" value="UniProtKB-UniRule"/>
</dbReference>
<keyword evidence="1" id="KW-0694">RNA-binding</keyword>
<dbReference type="GO" id="GO:0036307">
    <property type="term" value="F:23S rRNA (adenine(2030)-N(6))-methyltransferase activity"/>
    <property type="evidence" value="ECO:0007669"/>
    <property type="project" value="UniProtKB-UniRule"/>
</dbReference>
<proteinExistence type="inferred from homology"/>
<comment type="caution">
    <text evidence="2">The sequence shown here is derived from an EMBL/GenBank/DDBJ whole genome shotgun (WGS) entry which is preliminary data.</text>
</comment>
<name>S9R3V3_9RHOB</name>
<keyword evidence="1" id="KW-0698">rRNA processing</keyword>
<dbReference type="InterPro" id="IPR007473">
    <property type="entry name" value="RlmJ"/>
</dbReference>
<keyword evidence="1" id="KW-0489">Methyltransferase</keyword>
<feature type="binding site" evidence="1">
    <location>
        <position position="160"/>
    </location>
    <ligand>
        <name>S-adenosyl-L-methionine</name>
        <dbReference type="ChEBI" id="CHEBI:59789"/>
    </ligand>
</feature>
<evidence type="ECO:0000313" key="2">
    <source>
        <dbReference type="EMBL" id="EPX86663.1"/>
    </source>
</evidence>
<dbReference type="Proteomes" id="UP000015346">
    <property type="component" value="Unassembled WGS sequence"/>
</dbReference>
<dbReference type="EC" id="2.1.1.266" evidence="1"/>
<gene>
    <name evidence="1" type="primary">rlmJ</name>
    <name evidence="2" type="ORF">ruthe_01481</name>
</gene>
<dbReference type="HAMAP" id="MF_00934">
    <property type="entry name" value="23SrRNA_methyltr_J"/>
    <property type="match status" value="1"/>
</dbReference>
<feature type="site" description="Interaction with substrate rRNA" evidence="1">
    <location>
        <position position="4"/>
    </location>
</feature>
<dbReference type="OrthoDB" id="9791274at2"/>
<dbReference type="PANTHER" id="PTHR37426">
    <property type="entry name" value="RIBOSOMAL RNA LARGE SUBUNIT METHYLTRANSFERASE J"/>
    <property type="match status" value="1"/>
</dbReference>
<dbReference type="EMBL" id="AOLV01000010">
    <property type="protein sequence ID" value="EPX86663.1"/>
    <property type="molecule type" value="Genomic_DNA"/>
</dbReference>
<dbReference type="PANTHER" id="PTHR37426:SF1">
    <property type="entry name" value="RIBOSOMAL RNA LARGE SUBUNIT METHYLTRANSFERASE J"/>
    <property type="match status" value="1"/>
</dbReference>
<dbReference type="GO" id="GO:0003723">
    <property type="term" value="F:RNA binding"/>
    <property type="evidence" value="ECO:0007669"/>
    <property type="project" value="UniProtKB-UniRule"/>
</dbReference>
<feature type="binding site" evidence="1">
    <location>
        <position position="42"/>
    </location>
    <ligand>
        <name>S-adenosyl-L-methionine</name>
        <dbReference type="ChEBI" id="CHEBI:59789"/>
    </ligand>
</feature>
<feature type="active site" description="Proton acceptor" evidence="1">
    <location>
        <position position="160"/>
    </location>
</feature>
<evidence type="ECO:0000313" key="3">
    <source>
        <dbReference type="Proteomes" id="UP000015346"/>
    </source>
</evidence>
<feature type="binding site" evidence="1">
    <location>
        <begin position="139"/>
        <end position="140"/>
    </location>
    <ligand>
        <name>S-adenosyl-L-methionine</name>
        <dbReference type="ChEBI" id="CHEBI:59789"/>
    </ligand>
</feature>
<feature type="binding site" evidence="1">
    <location>
        <position position="97"/>
    </location>
    <ligand>
        <name>S-adenosyl-L-methionine</name>
        <dbReference type="ChEBI" id="CHEBI:59789"/>
    </ligand>
</feature>
<dbReference type="RefSeq" id="WP_021097571.1">
    <property type="nucleotide sequence ID" value="NZ_KE557320.1"/>
</dbReference>
<sequence length="275" mass="30496">MLSYQHGYHAGNLADVHKHAMLAWLIDRLAAKDKPFHMMETHAGRGLYDLDSPEARRTGEAEAGIARVADWFPPDDPYARALRATRARFGPQAYPGSPLIAALLARREDRLSLAELHPQEHAALTAALSPFGARIERRDGPAAALAWTPPEPRRGLLLVDPSWEVKADYEAIPALLEKVHRKWNVGLLMLWYPLLPDARHAPMLARLVAAFPGALRHEVAFPPARAGHGMCGSGLFLVNPPWQTEARAAWLSARFATLRDQPARSASRRPVSRPR</sequence>
<evidence type="ECO:0000256" key="1">
    <source>
        <dbReference type="HAMAP-Rule" id="MF_00934"/>
    </source>
</evidence>
<dbReference type="PATRIC" id="fig|1123069.3.peg.1449"/>
<accession>S9R3V3</accession>
<comment type="catalytic activity">
    <reaction evidence="1">
        <text>adenosine(2030) in 23S rRNA + S-adenosyl-L-methionine = N(6)-methyladenosine(2030) in 23S rRNA + S-adenosyl-L-homocysteine + H(+)</text>
        <dbReference type="Rhea" id="RHEA:43736"/>
        <dbReference type="Rhea" id="RHEA-COMP:10668"/>
        <dbReference type="Rhea" id="RHEA-COMP:10669"/>
        <dbReference type="ChEBI" id="CHEBI:15378"/>
        <dbReference type="ChEBI" id="CHEBI:57856"/>
        <dbReference type="ChEBI" id="CHEBI:59789"/>
        <dbReference type="ChEBI" id="CHEBI:74411"/>
        <dbReference type="ChEBI" id="CHEBI:74449"/>
        <dbReference type="EC" id="2.1.1.266"/>
    </reaction>
</comment>
<dbReference type="Pfam" id="PF04378">
    <property type="entry name" value="RsmJ"/>
    <property type="match status" value="1"/>
</dbReference>
<protein>
    <recommendedName>
        <fullName evidence="1">Ribosomal RNA large subunit methyltransferase J</fullName>
        <ecNumber evidence="1">2.1.1.266</ecNumber>
    </recommendedName>
    <alternativeName>
        <fullName evidence="1">23S rRNA (adenine(2030)-N6)-methyltransferase</fullName>
    </alternativeName>
    <alternativeName>
        <fullName evidence="1">23S rRNA m6A2030 methyltransferase</fullName>
    </alternativeName>
</protein>
<feature type="binding site" evidence="1">
    <location>
        <position position="19"/>
    </location>
    <ligand>
        <name>S-adenosyl-L-methionine</name>
        <dbReference type="ChEBI" id="CHEBI:59789"/>
    </ligand>
</feature>
<dbReference type="AlphaFoldDB" id="S9R3V3"/>
<comment type="function">
    <text evidence="1">Specifically methylates the adenine in position 2030 of 23S rRNA.</text>
</comment>
<dbReference type="SUPFAM" id="SSF53335">
    <property type="entry name" value="S-adenosyl-L-methionine-dependent methyltransferases"/>
    <property type="match status" value="1"/>
</dbReference>
<keyword evidence="1" id="KW-0949">S-adenosyl-L-methionine</keyword>
<reference evidence="2 3" key="1">
    <citation type="journal article" date="2013" name="Stand. Genomic Sci.">
        <title>Genome sequence of the reddish-pigmented Rubellimicrobium thermophilum type strain (DSM 16684(T)), a member of the Roseobacter clade.</title>
        <authorList>
            <person name="Fiebig A."/>
            <person name="Riedel T."/>
            <person name="Gronow S."/>
            <person name="Petersen J."/>
            <person name="Klenk H.P."/>
            <person name="Goker M."/>
        </authorList>
    </citation>
    <scope>NUCLEOTIDE SEQUENCE [LARGE SCALE GENOMIC DNA]</scope>
    <source>
        <strain evidence="2 3">DSM 16684</strain>
    </source>
</reference>
<keyword evidence="1" id="KW-0808">Transferase</keyword>
<dbReference type="Gene3D" id="3.40.50.150">
    <property type="entry name" value="Vaccinia Virus protein VP39"/>
    <property type="match status" value="1"/>
</dbReference>
<organism evidence="2 3">
    <name type="scientific">Rubellimicrobium thermophilum DSM 16684</name>
    <dbReference type="NCBI Taxonomy" id="1123069"/>
    <lineage>
        <taxon>Bacteria</taxon>
        <taxon>Pseudomonadati</taxon>
        <taxon>Pseudomonadota</taxon>
        <taxon>Alphaproteobacteria</taxon>
        <taxon>Rhodobacterales</taxon>
        <taxon>Roseobacteraceae</taxon>
        <taxon>Rubellimicrobium</taxon>
    </lineage>
</organism>
<dbReference type="GO" id="GO:0005829">
    <property type="term" value="C:cytosol"/>
    <property type="evidence" value="ECO:0007669"/>
    <property type="project" value="TreeGrafter"/>
</dbReference>
<keyword evidence="3" id="KW-1185">Reference proteome</keyword>
<comment type="subunit">
    <text evidence="1">Monomer.</text>
</comment>
<dbReference type="InterPro" id="IPR029063">
    <property type="entry name" value="SAM-dependent_MTases_sf"/>
</dbReference>
<dbReference type="HOGENOM" id="CLU_061769_0_0_5"/>
<comment type="similarity">
    <text evidence="1">Belongs to the RlmJ family.</text>
</comment>